<dbReference type="SUPFAM" id="SSF46785">
    <property type="entry name" value="Winged helix' DNA-binding domain"/>
    <property type="match status" value="1"/>
</dbReference>
<evidence type="ECO:0000256" key="4">
    <source>
        <dbReference type="ARBA" id="ARBA00023163"/>
    </source>
</evidence>
<dbReference type="Pfam" id="PF00126">
    <property type="entry name" value="HTH_1"/>
    <property type="match status" value="1"/>
</dbReference>
<dbReference type="RefSeq" id="WP_066211296.1">
    <property type="nucleotide sequence ID" value="NZ_FNSN01000003.1"/>
</dbReference>
<dbReference type="PROSITE" id="PS50931">
    <property type="entry name" value="HTH_LYSR"/>
    <property type="match status" value="1"/>
</dbReference>
<dbReference type="AlphaFoldDB" id="A0A1H4MG27"/>
<evidence type="ECO:0000313" key="6">
    <source>
        <dbReference type="EMBL" id="SEB82026.1"/>
    </source>
</evidence>
<dbReference type="GO" id="GO:0032993">
    <property type="term" value="C:protein-DNA complex"/>
    <property type="evidence" value="ECO:0007669"/>
    <property type="project" value="TreeGrafter"/>
</dbReference>
<dbReference type="InterPro" id="IPR036390">
    <property type="entry name" value="WH_DNA-bd_sf"/>
</dbReference>
<evidence type="ECO:0000256" key="1">
    <source>
        <dbReference type="ARBA" id="ARBA00009437"/>
    </source>
</evidence>
<dbReference type="PANTHER" id="PTHR30346">
    <property type="entry name" value="TRANSCRIPTIONAL DUAL REGULATOR HCAR-RELATED"/>
    <property type="match status" value="1"/>
</dbReference>
<dbReference type="EMBL" id="FNSN01000003">
    <property type="protein sequence ID" value="SEB82026.1"/>
    <property type="molecule type" value="Genomic_DNA"/>
</dbReference>
<accession>A0A1H4MG27</accession>
<dbReference type="InterPro" id="IPR036388">
    <property type="entry name" value="WH-like_DNA-bd_sf"/>
</dbReference>
<evidence type="ECO:0000256" key="2">
    <source>
        <dbReference type="ARBA" id="ARBA00023015"/>
    </source>
</evidence>
<feature type="domain" description="HTH lysR-type" evidence="5">
    <location>
        <begin position="2"/>
        <end position="59"/>
    </location>
</feature>
<keyword evidence="4" id="KW-0804">Transcription</keyword>
<dbReference type="GO" id="GO:0003677">
    <property type="term" value="F:DNA binding"/>
    <property type="evidence" value="ECO:0007669"/>
    <property type="project" value="UniProtKB-KW"/>
</dbReference>
<dbReference type="STRING" id="156980.SAMN04489745_1338"/>
<gene>
    <name evidence="6" type="ORF">SAMN04489745_1338</name>
</gene>
<dbReference type="InterPro" id="IPR000847">
    <property type="entry name" value="LysR_HTH_N"/>
</dbReference>
<dbReference type="Pfam" id="PF03466">
    <property type="entry name" value="LysR_substrate"/>
    <property type="match status" value="1"/>
</dbReference>
<dbReference type="Gene3D" id="3.40.190.10">
    <property type="entry name" value="Periplasmic binding protein-like II"/>
    <property type="match status" value="2"/>
</dbReference>
<evidence type="ECO:0000313" key="7">
    <source>
        <dbReference type="Proteomes" id="UP000182652"/>
    </source>
</evidence>
<dbReference type="InterPro" id="IPR005119">
    <property type="entry name" value="LysR_subst-bd"/>
</dbReference>
<keyword evidence="7" id="KW-1185">Reference proteome</keyword>
<organism evidence="6 7">
    <name type="scientific">Arthrobacter woluwensis</name>
    <dbReference type="NCBI Taxonomy" id="156980"/>
    <lineage>
        <taxon>Bacteria</taxon>
        <taxon>Bacillati</taxon>
        <taxon>Actinomycetota</taxon>
        <taxon>Actinomycetes</taxon>
        <taxon>Micrococcales</taxon>
        <taxon>Micrococcaceae</taxon>
        <taxon>Arthrobacter</taxon>
    </lineage>
</organism>
<protein>
    <submittedName>
        <fullName evidence="6">DNA-binding transcriptional regulator, LysR family</fullName>
    </submittedName>
</protein>
<comment type="similarity">
    <text evidence="1">Belongs to the LysR transcriptional regulatory family.</text>
</comment>
<name>A0A1H4MG27_9MICC</name>
<dbReference type="GO" id="GO:0003700">
    <property type="term" value="F:DNA-binding transcription factor activity"/>
    <property type="evidence" value="ECO:0007669"/>
    <property type="project" value="InterPro"/>
</dbReference>
<sequence>MIDVLSLRALIAVADTGSVTSAATLLSYTPSNITQHIRRLERTVQCTLLERVGRGVVLTEYARSLVERGRPIVLALDDLAAAHDGEPAGRVRIAVFPTALRGLIIPAVAALASAHPALVVQPLELEPEESLLFVRTGLTDLALVKTWGRRAEETPDPDLRRISLGVDRVDAILPGDHPLAAQPGVSMKQLRHEPWAVTPDDGPYRQWIAAQGGLGNPTGPVYEAAEFQSIIEYIAAGLAVGAVPRLGRGPLPPGVVAVPLTDEASFREVSLVVRAAAADGPNLHAVIQGILRQSGSSLETP</sequence>
<dbReference type="PANTHER" id="PTHR30346:SF29">
    <property type="entry name" value="LYSR SUBSTRATE-BINDING"/>
    <property type="match status" value="1"/>
</dbReference>
<evidence type="ECO:0000259" key="5">
    <source>
        <dbReference type="PROSITE" id="PS50931"/>
    </source>
</evidence>
<evidence type="ECO:0000256" key="3">
    <source>
        <dbReference type="ARBA" id="ARBA00023125"/>
    </source>
</evidence>
<dbReference type="SUPFAM" id="SSF53850">
    <property type="entry name" value="Periplasmic binding protein-like II"/>
    <property type="match status" value="1"/>
</dbReference>
<keyword evidence="2" id="KW-0805">Transcription regulation</keyword>
<proteinExistence type="inferred from homology"/>
<dbReference type="Proteomes" id="UP000182652">
    <property type="component" value="Unassembled WGS sequence"/>
</dbReference>
<reference evidence="6 7" key="1">
    <citation type="submission" date="2016-10" db="EMBL/GenBank/DDBJ databases">
        <authorList>
            <person name="de Groot N.N."/>
        </authorList>
    </citation>
    <scope>NUCLEOTIDE SEQUENCE [LARGE SCALE GENOMIC DNA]</scope>
    <source>
        <strain evidence="6 7">DSM 10495</strain>
    </source>
</reference>
<keyword evidence="3 6" id="KW-0238">DNA-binding</keyword>
<dbReference type="Gene3D" id="1.10.10.10">
    <property type="entry name" value="Winged helix-like DNA-binding domain superfamily/Winged helix DNA-binding domain"/>
    <property type="match status" value="1"/>
</dbReference>